<organism evidence="2 3">
    <name type="scientific">Elysia marginata</name>
    <dbReference type="NCBI Taxonomy" id="1093978"/>
    <lineage>
        <taxon>Eukaryota</taxon>
        <taxon>Metazoa</taxon>
        <taxon>Spiralia</taxon>
        <taxon>Lophotrochozoa</taxon>
        <taxon>Mollusca</taxon>
        <taxon>Gastropoda</taxon>
        <taxon>Heterobranchia</taxon>
        <taxon>Euthyneura</taxon>
        <taxon>Panpulmonata</taxon>
        <taxon>Sacoglossa</taxon>
        <taxon>Placobranchoidea</taxon>
        <taxon>Plakobranchidae</taxon>
        <taxon>Elysia</taxon>
    </lineage>
</organism>
<feature type="compositionally biased region" description="Basic and acidic residues" evidence="1">
    <location>
        <begin position="58"/>
        <end position="67"/>
    </location>
</feature>
<proteinExistence type="predicted"/>
<feature type="compositionally biased region" description="Polar residues" evidence="1">
    <location>
        <begin position="80"/>
        <end position="90"/>
    </location>
</feature>
<dbReference type="EMBL" id="BMAT01005523">
    <property type="protein sequence ID" value="GFR94787.1"/>
    <property type="molecule type" value="Genomic_DNA"/>
</dbReference>
<reference evidence="2 3" key="1">
    <citation type="journal article" date="2021" name="Elife">
        <title>Chloroplast acquisition without the gene transfer in kleptoplastic sea slugs, Plakobranchus ocellatus.</title>
        <authorList>
            <person name="Maeda T."/>
            <person name="Takahashi S."/>
            <person name="Yoshida T."/>
            <person name="Shimamura S."/>
            <person name="Takaki Y."/>
            <person name="Nagai Y."/>
            <person name="Toyoda A."/>
            <person name="Suzuki Y."/>
            <person name="Arimoto A."/>
            <person name="Ishii H."/>
            <person name="Satoh N."/>
            <person name="Nishiyama T."/>
            <person name="Hasebe M."/>
            <person name="Maruyama T."/>
            <person name="Minagawa J."/>
            <person name="Obokata J."/>
            <person name="Shigenobu S."/>
        </authorList>
    </citation>
    <scope>NUCLEOTIDE SEQUENCE [LARGE SCALE GENOMIC DNA]</scope>
</reference>
<sequence length="132" mass="14552">MQDTLHQHSPTISICGRPVCNLHLADDIDLIAGSQAELQVLADKLVASSKAFGMEWKASADEDDKRRPGVITSRDGPEWQCTNWSGQPQTEMHGDRKLLLLPLDPPDDPTGRGIEKVNSAFINGAETVHRER</sequence>
<keyword evidence="3" id="KW-1185">Reference proteome</keyword>
<dbReference type="AlphaFoldDB" id="A0AAV4HBD1"/>
<dbReference type="Proteomes" id="UP000762676">
    <property type="component" value="Unassembled WGS sequence"/>
</dbReference>
<accession>A0AAV4HBD1</accession>
<feature type="region of interest" description="Disordered" evidence="1">
    <location>
        <begin position="56"/>
        <end position="91"/>
    </location>
</feature>
<evidence type="ECO:0000256" key="1">
    <source>
        <dbReference type="SAM" id="MobiDB-lite"/>
    </source>
</evidence>
<evidence type="ECO:0008006" key="4">
    <source>
        <dbReference type="Google" id="ProtNLM"/>
    </source>
</evidence>
<name>A0AAV4HBD1_9GAST</name>
<evidence type="ECO:0000313" key="3">
    <source>
        <dbReference type="Proteomes" id="UP000762676"/>
    </source>
</evidence>
<comment type="caution">
    <text evidence="2">The sequence shown here is derived from an EMBL/GenBank/DDBJ whole genome shotgun (WGS) entry which is preliminary data.</text>
</comment>
<protein>
    <recommendedName>
        <fullName evidence="4">Reverse transcriptase domain-containing protein</fullName>
    </recommendedName>
</protein>
<evidence type="ECO:0000313" key="2">
    <source>
        <dbReference type="EMBL" id="GFR94787.1"/>
    </source>
</evidence>
<gene>
    <name evidence="2" type="ORF">ElyMa_002676300</name>
</gene>